<protein>
    <submittedName>
        <fullName evidence="2">Uncharacterized protein</fullName>
    </submittedName>
</protein>
<reference evidence="2" key="1">
    <citation type="submission" date="2020-01" db="EMBL/GenBank/DDBJ databases">
        <title>Identification and distribution of gene clusters putatively required for synthesis of sphingolipid metabolism inhibitors in phylogenetically diverse species of the filamentous fungus Fusarium.</title>
        <authorList>
            <person name="Kim H.-S."/>
            <person name="Busman M."/>
            <person name="Brown D.W."/>
            <person name="Divon H."/>
            <person name="Uhlig S."/>
            <person name="Proctor R.H."/>
        </authorList>
    </citation>
    <scope>NUCLEOTIDE SEQUENCE</scope>
    <source>
        <strain evidence="2">NRRL 53441</strain>
    </source>
</reference>
<comment type="caution">
    <text evidence="2">The sequence shown here is derived from an EMBL/GenBank/DDBJ whole genome shotgun (WGS) entry which is preliminary data.</text>
</comment>
<sequence>MSYSQDLPRTNSTKSSPDSTLVIDYKWKKGKALVSEKDHLTNTTTPKYTVDYHAFKCASLEFRPFHDKSALIGRGQVHPVSIHADYEINGQKGTIKALRHFITSYTHLSYNFSDSADGTPAAMEWTSDSSFKTWDFICLDEQRTPVAKFSANTFSLNKVGTVEFLGPKSHSVAAREEILIVGMTLFYQMMLRATNFLHLGGAIFSRPGPLDKEAAPKNPYVGDDGRSIKELDDTSVPAYAKSIKELEDTSVPALNSEK</sequence>
<name>A0A8H4K3B1_9HYPO</name>
<dbReference type="Proteomes" id="UP000605986">
    <property type="component" value="Unassembled WGS sequence"/>
</dbReference>
<dbReference type="EMBL" id="JAADJG010000598">
    <property type="protein sequence ID" value="KAF4442444.1"/>
    <property type="molecule type" value="Genomic_DNA"/>
</dbReference>
<feature type="region of interest" description="Disordered" evidence="1">
    <location>
        <begin position="208"/>
        <end position="233"/>
    </location>
</feature>
<dbReference type="AlphaFoldDB" id="A0A8H4K3B1"/>
<proteinExistence type="predicted"/>
<feature type="compositionally biased region" description="Basic and acidic residues" evidence="1">
    <location>
        <begin position="223"/>
        <end position="232"/>
    </location>
</feature>
<evidence type="ECO:0000256" key="1">
    <source>
        <dbReference type="SAM" id="MobiDB-lite"/>
    </source>
</evidence>
<organism evidence="2 3">
    <name type="scientific">Fusarium austroafricanum</name>
    <dbReference type="NCBI Taxonomy" id="2364996"/>
    <lineage>
        <taxon>Eukaryota</taxon>
        <taxon>Fungi</taxon>
        <taxon>Dikarya</taxon>
        <taxon>Ascomycota</taxon>
        <taxon>Pezizomycotina</taxon>
        <taxon>Sordariomycetes</taxon>
        <taxon>Hypocreomycetidae</taxon>
        <taxon>Hypocreales</taxon>
        <taxon>Nectriaceae</taxon>
        <taxon>Fusarium</taxon>
        <taxon>Fusarium concolor species complex</taxon>
    </lineage>
</organism>
<dbReference type="OrthoDB" id="4725912at2759"/>
<keyword evidence="3" id="KW-1185">Reference proteome</keyword>
<evidence type="ECO:0000313" key="2">
    <source>
        <dbReference type="EMBL" id="KAF4442444.1"/>
    </source>
</evidence>
<accession>A0A8H4K3B1</accession>
<gene>
    <name evidence="2" type="ORF">F53441_11730</name>
</gene>
<evidence type="ECO:0000313" key="3">
    <source>
        <dbReference type="Proteomes" id="UP000605986"/>
    </source>
</evidence>